<evidence type="ECO:0000256" key="1">
    <source>
        <dbReference type="SAM" id="MobiDB-lite"/>
    </source>
</evidence>
<evidence type="ECO:0000313" key="3">
    <source>
        <dbReference type="Proteomes" id="UP000199323"/>
    </source>
</evidence>
<dbReference type="AlphaFoldDB" id="A0A1I2LJH9"/>
<dbReference type="OrthoDB" id="5125103at2"/>
<dbReference type="Pfam" id="PF14013">
    <property type="entry name" value="MT0933_antitox"/>
    <property type="match status" value="1"/>
</dbReference>
<dbReference type="Proteomes" id="UP000199323">
    <property type="component" value="Unassembled WGS sequence"/>
</dbReference>
<name>A0A1I2LJH9_9ACTN</name>
<sequence length="67" mass="7292">MGKFGDLVNKAKEAAKDHPDQVDKAADRGQDFAQDRTGHKYDDQIDRGVDSVQKAYGGDADDPARDA</sequence>
<protein>
    <submittedName>
        <fullName evidence="2">MT0933-like antitoxin protein</fullName>
    </submittedName>
</protein>
<keyword evidence="3" id="KW-1185">Reference proteome</keyword>
<feature type="region of interest" description="Disordered" evidence="1">
    <location>
        <begin position="1"/>
        <end position="67"/>
    </location>
</feature>
<accession>A0A1I2LJH9</accession>
<proteinExistence type="predicted"/>
<reference evidence="2 3" key="1">
    <citation type="submission" date="2016-10" db="EMBL/GenBank/DDBJ databases">
        <authorList>
            <person name="de Groot N.N."/>
        </authorList>
    </citation>
    <scope>NUCLEOTIDE SEQUENCE [LARGE SCALE GENOMIC DNA]</scope>
    <source>
        <strain evidence="2 3">CGMCC 4.3510</strain>
    </source>
</reference>
<gene>
    <name evidence="2" type="ORF">SAMN05216251_12839</name>
</gene>
<dbReference type="RefSeq" id="WP_093717308.1">
    <property type="nucleotide sequence ID" value="NZ_FONG01000028.1"/>
</dbReference>
<organism evidence="2 3">
    <name type="scientific">Actinacidiphila alni</name>
    <dbReference type="NCBI Taxonomy" id="380248"/>
    <lineage>
        <taxon>Bacteria</taxon>
        <taxon>Bacillati</taxon>
        <taxon>Actinomycetota</taxon>
        <taxon>Actinomycetes</taxon>
        <taxon>Kitasatosporales</taxon>
        <taxon>Streptomycetaceae</taxon>
        <taxon>Actinacidiphila</taxon>
    </lineage>
</organism>
<feature type="compositionally biased region" description="Basic and acidic residues" evidence="1">
    <location>
        <begin position="9"/>
        <end position="49"/>
    </location>
</feature>
<evidence type="ECO:0000313" key="2">
    <source>
        <dbReference type="EMBL" id="SFF77216.1"/>
    </source>
</evidence>
<dbReference type="EMBL" id="FONG01000028">
    <property type="protein sequence ID" value="SFF77216.1"/>
    <property type="molecule type" value="Genomic_DNA"/>
</dbReference>
<dbReference type="InterPro" id="IPR028037">
    <property type="entry name" value="Antitoxin_Rv0909/MT0933"/>
</dbReference>
<dbReference type="STRING" id="380248.SAMN05216251_12839"/>